<reference evidence="7 8" key="1">
    <citation type="submission" date="2018-04" db="EMBL/GenBank/DDBJ databases">
        <authorList>
            <person name="Vogel A."/>
        </authorList>
    </citation>
    <scope>NUCLEOTIDE SEQUENCE [LARGE SCALE GENOMIC DNA]</scope>
</reference>
<dbReference type="GO" id="GO:0015031">
    <property type="term" value="P:protein transport"/>
    <property type="evidence" value="ECO:0007669"/>
    <property type="project" value="UniProtKB-KW"/>
</dbReference>
<evidence type="ECO:0000259" key="6">
    <source>
        <dbReference type="Pfam" id="PF08314"/>
    </source>
</evidence>
<name>A0A484L8C0_9ASTE</name>
<gene>
    <name evidence="7" type="ORF">CCAM_LOCUS14398</name>
</gene>
<feature type="domain" description="Sec39" evidence="6">
    <location>
        <begin position="603"/>
        <end position="816"/>
    </location>
</feature>
<dbReference type="PANTHER" id="PTHR15922">
    <property type="entry name" value="NEUROBLASTOMA-AMPLIFIED SEQUENCE"/>
    <property type="match status" value="1"/>
</dbReference>
<evidence type="ECO:0000256" key="1">
    <source>
        <dbReference type="ARBA" id="ARBA00004240"/>
    </source>
</evidence>
<proteinExistence type="predicted"/>
<dbReference type="OrthoDB" id="19988at2759"/>
<dbReference type="PANTHER" id="PTHR15922:SF2">
    <property type="entry name" value="NBAS SUBUNIT OF NRZ TETHERING COMPLEX"/>
    <property type="match status" value="1"/>
</dbReference>
<dbReference type="Proteomes" id="UP000595140">
    <property type="component" value="Unassembled WGS sequence"/>
</dbReference>
<keyword evidence="2" id="KW-0813">Transport</keyword>
<dbReference type="GO" id="GO:0006890">
    <property type="term" value="P:retrograde vesicle-mediated transport, Golgi to endoplasmic reticulum"/>
    <property type="evidence" value="ECO:0007669"/>
    <property type="project" value="InterPro"/>
</dbReference>
<dbReference type="Pfam" id="PF08314">
    <property type="entry name" value="Sec39"/>
    <property type="match status" value="2"/>
</dbReference>
<evidence type="ECO:0000313" key="7">
    <source>
        <dbReference type="EMBL" id="VFQ72622.1"/>
    </source>
</evidence>
<evidence type="ECO:0000256" key="5">
    <source>
        <dbReference type="SAM" id="MobiDB-lite"/>
    </source>
</evidence>
<feature type="region of interest" description="Disordered" evidence="5">
    <location>
        <begin position="15"/>
        <end position="42"/>
    </location>
</feature>
<protein>
    <recommendedName>
        <fullName evidence="6">Sec39 domain-containing protein</fullName>
    </recommendedName>
</protein>
<sequence>MEEEEKREVFFETRHHASGPHCSNYPPTIRNQHQEQREGSKGSYLSRLLSSRGIAQIKEKWSTYKLPKRSRKFASLFVSPGGDLVAVATGNRITILKKEDDYQEPRGIFTCENNTTILFGAWAETHDSLGVVDDAYTLYLIRGNGEEITRFPKRLLKASSQIVGLVVQDDINVKTSCLCTFLVFTSDGSFHEVEISQDPGASVFSRSSSTSDLIHKHHLPQHIVCLDYHPKLSLLSLVNYAGSMQSASSGSGLYNVSLWQRSSNLNFKLMGSAQFEGSIFTPKGNVDQIALPKVRISAQGKFVAVLDVKGHLVAFKFDNELHSLSFTTGEGHNSDLINSRLSPVNKHFDEIVDFAWWSDNIITLAERSRMITMFDMYAGVNLLRTDIKYSLPLLERPQNLSGKLFLLESKSPTGSYSASHEIGARNVNHIEWDTVDADSQSNWAKMEWNLVSFSERSVLEMYTVLIAQHEYEAALRFADNHCLDKDEALKSQWLHSSHGRNAIKTSLATIKDKKFVLNECVDRFGPTEDAVRDLLDHGFLLTDSYRFSNSEGIEQNEIWDFRLTRLRLLQLKDKLETFLGINMGRFSMQEYKKFCNLPIKEAAIGLAESGKIGALNLIFKRHPYSLTACMLDVLSAVPETIPVHTYVHLLPGESPPNIALREDDWVECLEMVSFVSKTPENHESRTQIRTESIVKQSVGYHWPSLTELSSWYKNRAKDIDTFSGQLDNCISLIELACWKGIHHLKPFLEEILYLRELVYCNKDDDTMNYSMSLSTWENLPNYERFKLMLVGVNEENVIRRLQNIAIPFMKKKCHFMTVVPEDVEQPSTLVNSAESFLVRWLKEIASENKLEICSIVIEEGCRGVHNNCFFSDEVELVDCALHCIYLCSVTDRWSIMASILSKLPNIREFGDAHLKERFRLSEGHIEAGRLLVYYQVPKPISFFLEAGSDGKGIKQILRLILSKFIRRQPVQTDSEWANMWRDLQYLQEKAFPFIDLEYVLMEFCRGLLKAEKFLLARSYLRGAGSVSLATDKAENLVIQAAREYFYSASSLACSEIWKAKECLNILPNNRSVIAEADIIDCVTVKLPNLGVTLLPMQFKQIKDPMEIIKLAITSQTGAYLNVDEIIEISKLLGLSSQDDISAVQEAIAREAAVVGDLQLAFELCLILAKKGHGPVWDLCVALARGPVLNNMDISSRKHLLGFALSHCDGELIGELLHGWKDLDIQMQCDSLIIMTGKEPQPISVQDSSYHQLHGVKKVGDITFFDQETQLNRIKGFLSQVAKELHIEGDACFETILRDNGKILSFAAMQLPWLIELIHEAGNGKKLMPNSVSRKQYISVRTKTIIAILSWLAWNGFAPKDDLVASLAKSIMEPPVSEEEDIIGCSYLLNLVDAYYGVGIIEENLKSREIYSEKTSIMNVGMIYGLLNNSGATGAMSEEPAQRRELIIRSFQQNKSVTSDERDRIDKAQSTFWKEWKMKLEDQKRLADHSRVLEQMIPGVEVERFLLGDLDYIESSILSIINSVKREKKYILKDVSSLALTYGLDQCKLILQCLKSMFISEAWSVHDLVTEVSEFKGELHGCAKETIKYFSLFIYPSLNGYDKDHLTFMYSILSDCSSSLAEQNEPMPIMDQGPMSRTSTWYAHFYKVAAEECNRVSSILSLNFKNIAGLQGLKLESFNSEVCAHINENNVDLLAKMVQNLIESCEDTVQDDIISWHGVYARYILDLLIALETRGSTEMAHFESFLNFLSQLEQTYDLCRKYLKFISRPLVTEITRRFLTAVVPAVKTLKPGWKVSLVMFVDIWLRILDDLCALPAASSEVFVSEISVVCLRAFRNLIEQEKISPNQGWAAVLYLLSYGHVSESSREVFNIFRAMIFAGCGFESISGVFVEATICERTRDLQDLYIIILNAILQDLDSQALEEYQCLHHLLSSLSRLEGEIETLQTIRRAVWERMAEFSDNLKIPSHARVHILELMHFISASSSSSSRHNNMKKGVSSEFQTNLLPWEGWVNFQQGATTSSQKTVDDEIPNTLAALKSTRLASTISPALEVKPEDLLTLDSAVSCFFKISSHVVSEPHVDTLLDILREWEGLFSCGNVDSVNTSDGGNDWENDDWGDDDGGWESFPEDKTQLGTKKDETFSIHPFHVCWLEIFKKLLTMSRYKDLLRLIDQSNAQTNEVFLDEEGARSLTQIALEIDCLLSLKLMLMFPYKQMQLQCLDAVEQNLKNKGISDDISRDHDFLILVLSSGLISTIVSDSSYGSVFSYLCYMVGDLLRLCHYCGSVECYGIMDSLVFTEVVFPCFISELIKADQQILAGLLVTKLMHTNASVSLINIAEASLRKYLETRVRVLPETESSLDNHDGSEFLTCSLSNLRGKMGSLVHSALSSLSFRGR</sequence>
<dbReference type="InterPro" id="IPR036322">
    <property type="entry name" value="WD40_repeat_dom_sf"/>
</dbReference>
<dbReference type="GO" id="GO:0070939">
    <property type="term" value="C:Dsl1/NZR complex"/>
    <property type="evidence" value="ECO:0007669"/>
    <property type="project" value="TreeGrafter"/>
</dbReference>
<evidence type="ECO:0000313" key="8">
    <source>
        <dbReference type="Proteomes" id="UP000595140"/>
    </source>
</evidence>
<dbReference type="EMBL" id="OOIL02001116">
    <property type="protein sequence ID" value="VFQ72622.1"/>
    <property type="molecule type" value="Genomic_DNA"/>
</dbReference>
<feature type="domain" description="Sec39" evidence="6">
    <location>
        <begin position="956"/>
        <end position="1135"/>
    </location>
</feature>
<evidence type="ECO:0000256" key="3">
    <source>
        <dbReference type="ARBA" id="ARBA00022824"/>
    </source>
</evidence>
<organism evidence="7 8">
    <name type="scientific">Cuscuta campestris</name>
    <dbReference type="NCBI Taxonomy" id="132261"/>
    <lineage>
        <taxon>Eukaryota</taxon>
        <taxon>Viridiplantae</taxon>
        <taxon>Streptophyta</taxon>
        <taxon>Embryophyta</taxon>
        <taxon>Tracheophyta</taxon>
        <taxon>Spermatophyta</taxon>
        <taxon>Magnoliopsida</taxon>
        <taxon>eudicotyledons</taxon>
        <taxon>Gunneridae</taxon>
        <taxon>Pentapetalae</taxon>
        <taxon>asterids</taxon>
        <taxon>lamiids</taxon>
        <taxon>Solanales</taxon>
        <taxon>Convolvulaceae</taxon>
        <taxon>Cuscuteae</taxon>
        <taxon>Cuscuta</taxon>
        <taxon>Cuscuta subgen. Grammica</taxon>
        <taxon>Cuscuta sect. Cleistogrammica</taxon>
    </lineage>
</organism>
<evidence type="ECO:0000256" key="2">
    <source>
        <dbReference type="ARBA" id="ARBA00022448"/>
    </source>
</evidence>
<dbReference type="SUPFAM" id="SSF50978">
    <property type="entry name" value="WD40 repeat-like"/>
    <property type="match status" value="1"/>
</dbReference>
<comment type="subcellular location">
    <subcellularLocation>
        <location evidence="1">Endoplasmic reticulum</location>
    </subcellularLocation>
</comment>
<evidence type="ECO:0000256" key="4">
    <source>
        <dbReference type="ARBA" id="ARBA00022927"/>
    </source>
</evidence>
<keyword evidence="4" id="KW-0653">Protein transport</keyword>
<keyword evidence="3" id="KW-0256">Endoplasmic reticulum</keyword>
<dbReference type="GO" id="GO:0000149">
    <property type="term" value="F:SNARE binding"/>
    <property type="evidence" value="ECO:0007669"/>
    <property type="project" value="TreeGrafter"/>
</dbReference>
<keyword evidence="8" id="KW-1185">Reference proteome</keyword>
<accession>A0A484L8C0</accession>
<dbReference type="InterPro" id="IPR013244">
    <property type="entry name" value="Sec39_domain"/>
</dbReference>